<dbReference type="OrthoDB" id="5786186at2"/>
<dbReference type="RefSeq" id="WP_087482701.1">
    <property type="nucleotide sequence ID" value="NZ_AP024883.1"/>
</dbReference>
<keyword evidence="7" id="KW-1185">Reference proteome</keyword>
<protein>
    <submittedName>
        <fullName evidence="4">Outer membrane beta-barrel protein</fullName>
    </submittedName>
</protein>
<gene>
    <name evidence="4" type="ORF">SBX37_05970</name>
    <name evidence="5" type="ORF">VIM7927_04026</name>
</gene>
<evidence type="ECO:0000313" key="7">
    <source>
        <dbReference type="Proteomes" id="UP001283366"/>
    </source>
</evidence>
<evidence type="ECO:0000256" key="2">
    <source>
        <dbReference type="SAM" id="SignalP"/>
    </source>
</evidence>
<dbReference type="EMBL" id="FXXI01000012">
    <property type="protein sequence ID" value="SMS02691.1"/>
    <property type="molecule type" value="Genomic_DNA"/>
</dbReference>
<dbReference type="AlphaFoldDB" id="A0A1Y6J0B4"/>
<keyword evidence="1 2" id="KW-0732">Signal</keyword>
<organism evidence="5 6">
    <name type="scientific">Vibrio mangrovi</name>
    <dbReference type="NCBI Taxonomy" id="474394"/>
    <lineage>
        <taxon>Bacteria</taxon>
        <taxon>Pseudomonadati</taxon>
        <taxon>Pseudomonadota</taxon>
        <taxon>Gammaproteobacteria</taxon>
        <taxon>Vibrionales</taxon>
        <taxon>Vibrionaceae</taxon>
        <taxon>Vibrio</taxon>
    </lineage>
</organism>
<name>A0A1Y6J0B4_9VIBR</name>
<evidence type="ECO:0000313" key="5">
    <source>
        <dbReference type="EMBL" id="SMS02691.1"/>
    </source>
</evidence>
<feature type="chain" id="PRO_5013029071" evidence="2">
    <location>
        <begin position="24"/>
        <end position="192"/>
    </location>
</feature>
<dbReference type="InterPro" id="IPR011250">
    <property type="entry name" value="OMP/PagP_B-barrel"/>
</dbReference>
<evidence type="ECO:0000256" key="1">
    <source>
        <dbReference type="ARBA" id="ARBA00022729"/>
    </source>
</evidence>
<feature type="domain" description="Outer membrane protein beta-barrel" evidence="3">
    <location>
        <begin position="12"/>
        <end position="192"/>
    </location>
</feature>
<dbReference type="EMBL" id="JAWRCO010000001">
    <property type="protein sequence ID" value="MDW6002412.1"/>
    <property type="molecule type" value="Genomic_DNA"/>
</dbReference>
<feature type="signal peptide" evidence="2">
    <location>
        <begin position="1"/>
        <end position="23"/>
    </location>
</feature>
<evidence type="ECO:0000313" key="4">
    <source>
        <dbReference type="EMBL" id="MDW6002412.1"/>
    </source>
</evidence>
<accession>A0A1Y6J0B4</accession>
<evidence type="ECO:0000313" key="6">
    <source>
        <dbReference type="Proteomes" id="UP000196125"/>
    </source>
</evidence>
<dbReference type="SUPFAM" id="SSF56925">
    <property type="entry name" value="OMPA-like"/>
    <property type="match status" value="1"/>
</dbReference>
<reference evidence="4 7" key="2">
    <citation type="submission" date="2023-11" db="EMBL/GenBank/DDBJ databases">
        <title>Plant-associative lifestyle of Vibrio porteresiae and its evolutionary dynamics.</title>
        <authorList>
            <person name="Rameshkumar N."/>
            <person name="Kirti K."/>
        </authorList>
    </citation>
    <scope>NUCLEOTIDE SEQUENCE [LARGE SCALE GENOMIC DNA]</scope>
    <source>
        <strain evidence="4 7">MSSRF38</strain>
    </source>
</reference>
<dbReference type="InterPro" id="IPR027385">
    <property type="entry name" value="Beta-barrel_OMP"/>
</dbReference>
<sequence>MKKKILLTIPGLILVSASAGVHAADYGLYTGVAAVHSGFVVDEGANTKEQDHSMTSAGVFVGYKHPLISGLFVAGEAFYNDTAQNNHDSNGDTVNVESQYGVKAHLGHDWKWGGSAYVIAGLANLEYDVTLDGQHADQSGFGLLYGIGAGYQFSDNLSTNFEVSFASDEINVAGDDKSTSLIALRLGLAYHF</sequence>
<evidence type="ECO:0000259" key="3">
    <source>
        <dbReference type="Pfam" id="PF13505"/>
    </source>
</evidence>
<dbReference type="Gene3D" id="2.40.160.20">
    <property type="match status" value="1"/>
</dbReference>
<dbReference type="Proteomes" id="UP001283366">
    <property type="component" value="Unassembled WGS sequence"/>
</dbReference>
<dbReference type="Proteomes" id="UP000196125">
    <property type="component" value="Unassembled WGS sequence"/>
</dbReference>
<dbReference type="Pfam" id="PF13505">
    <property type="entry name" value="OMP_b-brl"/>
    <property type="match status" value="1"/>
</dbReference>
<reference evidence="5 6" key="1">
    <citation type="submission" date="2017-05" db="EMBL/GenBank/DDBJ databases">
        <authorList>
            <person name="Song R."/>
            <person name="Chenine A.L."/>
            <person name="Ruprecht R.M."/>
        </authorList>
    </citation>
    <scope>NUCLEOTIDE SEQUENCE [LARGE SCALE GENOMIC DNA]</scope>
    <source>
        <strain evidence="5 6">CECT 7927</strain>
    </source>
</reference>
<proteinExistence type="predicted"/>